<feature type="domain" description="HTH araC/xylS-type" evidence="4">
    <location>
        <begin position="193"/>
        <end position="291"/>
    </location>
</feature>
<sequence length="293" mass="34210">MSETIELNYGAEEDDFYIQHVKRTEPFERTNHYHGTYEIYFLLAGQRTYFIKDRSYLISPGDLVFVDKLDLHKTQDVGEPGHERIVINFSDRFLGMSQAKSDFTPGKEHPLYTPALFAAFSQSTPVFRLKLQEQIFVQQLMNKMTQELKDKATGYETYVKLLLMELLLFAGRCAERQETAAFEQASPMHKKISEVIRHINDKFDEPMTLAGLSEKFYMSPYYLSRAFREVTGFTFVEYVNTTRIKEAQRLLKETKLKIIEIADAVGFENIAHFGRMFKKLTGLTPLEYRKLNR</sequence>
<dbReference type="Gene3D" id="1.10.10.60">
    <property type="entry name" value="Homeodomain-like"/>
    <property type="match status" value="2"/>
</dbReference>
<dbReference type="Proteomes" id="UP000317036">
    <property type="component" value="Unassembled WGS sequence"/>
</dbReference>
<evidence type="ECO:0000313" key="5">
    <source>
        <dbReference type="EMBL" id="TVY07617.1"/>
    </source>
</evidence>
<keyword evidence="2" id="KW-0238">DNA-binding</keyword>
<dbReference type="SUPFAM" id="SSF46689">
    <property type="entry name" value="Homeodomain-like"/>
    <property type="match status" value="2"/>
</dbReference>
<dbReference type="RefSeq" id="WP_144851419.1">
    <property type="nucleotide sequence ID" value="NZ_VNJI01000034.1"/>
</dbReference>
<proteinExistence type="predicted"/>
<gene>
    <name evidence="5" type="ORF">FPZ49_23015</name>
</gene>
<dbReference type="Pfam" id="PF12833">
    <property type="entry name" value="HTH_18"/>
    <property type="match status" value="1"/>
</dbReference>
<evidence type="ECO:0000256" key="1">
    <source>
        <dbReference type="ARBA" id="ARBA00023015"/>
    </source>
</evidence>
<dbReference type="SMART" id="SM00342">
    <property type="entry name" value="HTH_ARAC"/>
    <property type="match status" value="1"/>
</dbReference>
<name>A0A559K6A8_9BACL</name>
<dbReference type="InterPro" id="IPR009057">
    <property type="entry name" value="Homeodomain-like_sf"/>
</dbReference>
<dbReference type="PROSITE" id="PS01124">
    <property type="entry name" value="HTH_ARAC_FAMILY_2"/>
    <property type="match status" value="1"/>
</dbReference>
<evidence type="ECO:0000259" key="4">
    <source>
        <dbReference type="PROSITE" id="PS01124"/>
    </source>
</evidence>
<dbReference type="InterPro" id="IPR003313">
    <property type="entry name" value="AraC-bd"/>
</dbReference>
<reference evidence="5 6" key="1">
    <citation type="submission" date="2019-07" db="EMBL/GenBank/DDBJ databases">
        <authorList>
            <person name="Kim J."/>
        </authorList>
    </citation>
    <scope>NUCLEOTIDE SEQUENCE [LARGE SCALE GENOMIC DNA]</scope>
    <source>
        <strain evidence="5 6">JC52</strain>
    </source>
</reference>
<dbReference type="OrthoDB" id="506156at2"/>
<dbReference type="AlphaFoldDB" id="A0A559K6A8"/>
<evidence type="ECO:0000256" key="2">
    <source>
        <dbReference type="ARBA" id="ARBA00023125"/>
    </source>
</evidence>
<keyword evidence="1" id="KW-0805">Transcription regulation</keyword>
<dbReference type="Gene3D" id="2.60.120.10">
    <property type="entry name" value="Jelly Rolls"/>
    <property type="match status" value="1"/>
</dbReference>
<dbReference type="PANTHER" id="PTHR43280:SF28">
    <property type="entry name" value="HTH-TYPE TRANSCRIPTIONAL ACTIVATOR RHAS"/>
    <property type="match status" value="1"/>
</dbReference>
<evidence type="ECO:0000256" key="3">
    <source>
        <dbReference type="ARBA" id="ARBA00023163"/>
    </source>
</evidence>
<dbReference type="Pfam" id="PF02311">
    <property type="entry name" value="AraC_binding"/>
    <property type="match status" value="1"/>
</dbReference>
<dbReference type="GO" id="GO:0043565">
    <property type="term" value="F:sequence-specific DNA binding"/>
    <property type="evidence" value="ECO:0007669"/>
    <property type="project" value="InterPro"/>
</dbReference>
<accession>A0A559K6A8</accession>
<dbReference type="InterPro" id="IPR014710">
    <property type="entry name" value="RmlC-like_jellyroll"/>
</dbReference>
<dbReference type="SUPFAM" id="SSF51215">
    <property type="entry name" value="Regulatory protein AraC"/>
    <property type="match status" value="1"/>
</dbReference>
<keyword evidence="6" id="KW-1185">Reference proteome</keyword>
<dbReference type="PROSITE" id="PS00041">
    <property type="entry name" value="HTH_ARAC_FAMILY_1"/>
    <property type="match status" value="1"/>
</dbReference>
<comment type="caution">
    <text evidence="5">The sequence shown here is derived from an EMBL/GenBank/DDBJ whole genome shotgun (WGS) entry which is preliminary data.</text>
</comment>
<dbReference type="EMBL" id="VNJI01000034">
    <property type="protein sequence ID" value="TVY07617.1"/>
    <property type="molecule type" value="Genomic_DNA"/>
</dbReference>
<organism evidence="5 6">
    <name type="scientific">Paenibacillus cremeus</name>
    <dbReference type="NCBI Taxonomy" id="2163881"/>
    <lineage>
        <taxon>Bacteria</taxon>
        <taxon>Bacillati</taxon>
        <taxon>Bacillota</taxon>
        <taxon>Bacilli</taxon>
        <taxon>Bacillales</taxon>
        <taxon>Paenibacillaceae</taxon>
        <taxon>Paenibacillus</taxon>
    </lineage>
</organism>
<dbReference type="InterPro" id="IPR018060">
    <property type="entry name" value="HTH_AraC"/>
</dbReference>
<dbReference type="PANTHER" id="PTHR43280">
    <property type="entry name" value="ARAC-FAMILY TRANSCRIPTIONAL REGULATOR"/>
    <property type="match status" value="1"/>
</dbReference>
<dbReference type="InterPro" id="IPR020449">
    <property type="entry name" value="Tscrpt_reg_AraC-type_HTH"/>
</dbReference>
<evidence type="ECO:0000313" key="6">
    <source>
        <dbReference type="Proteomes" id="UP000317036"/>
    </source>
</evidence>
<protein>
    <submittedName>
        <fullName evidence="5">Helix-turn-helix domain-containing protein</fullName>
    </submittedName>
</protein>
<dbReference type="PRINTS" id="PR00032">
    <property type="entry name" value="HTHARAC"/>
</dbReference>
<dbReference type="InterPro" id="IPR037923">
    <property type="entry name" value="HTH-like"/>
</dbReference>
<dbReference type="GO" id="GO:0003700">
    <property type="term" value="F:DNA-binding transcription factor activity"/>
    <property type="evidence" value="ECO:0007669"/>
    <property type="project" value="InterPro"/>
</dbReference>
<keyword evidence="3" id="KW-0804">Transcription</keyword>
<dbReference type="InterPro" id="IPR018062">
    <property type="entry name" value="HTH_AraC-typ_CS"/>
</dbReference>